<proteinExistence type="predicted"/>
<feature type="compositionally biased region" description="Acidic residues" evidence="2">
    <location>
        <begin position="495"/>
        <end position="509"/>
    </location>
</feature>
<feature type="region of interest" description="Disordered" evidence="2">
    <location>
        <begin position="296"/>
        <end position="324"/>
    </location>
</feature>
<evidence type="ECO:0000313" key="5">
    <source>
        <dbReference type="Proteomes" id="UP000245119"/>
    </source>
</evidence>
<feature type="coiled-coil region" evidence="1">
    <location>
        <begin position="1287"/>
        <end position="1322"/>
    </location>
</feature>
<dbReference type="Proteomes" id="UP000245119">
    <property type="component" value="Linkage Group LG10"/>
</dbReference>
<feature type="region of interest" description="Disordered" evidence="2">
    <location>
        <begin position="339"/>
        <end position="384"/>
    </location>
</feature>
<dbReference type="PROSITE" id="PS50132">
    <property type="entry name" value="RGS"/>
    <property type="match status" value="2"/>
</dbReference>
<feature type="compositionally biased region" description="Low complexity" evidence="2">
    <location>
        <begin position="740"/>
        <end position="758"/>
    </location>
</feature>
<dbReference type="GO" id="GO:0005634">
    <property type="term" value="C:nucleus"/>
    <property type="evidence" value="ECO:0007669"/>
    <property type="project" value="TreeGrafter"/>
</dbReference>
<reference evidence="4 5" key="1">
    <citation type="submission" date="2018-04" db="EMBL/GenBank/DDBJ databases">
        <title>The genome of golden apple snail Pomacea canaliculata provides insight into stress tolerance and invasive adaptation.</title>
        <authorList>
            <person name="Liu C."/>
            <person name="Liu B."/>
            <person name="Ren Y."/>
            <person name="Zhang Y."/>
            <person name="Wang H."/>
            <person name="Li S."/>
            <person name="Jiang F."/>
            <person name="Yin L."/>
            <person name="Zhang G."/>
            <person name="Qian W."/>
            <person name="Fan W."/>
        </authorList>
    </citation>
    <scope>NUCLEOTIDE SEQUENCE [LARGE SCALE GENOMIC DNA]</scope>
    <source>
        <strain evidence="4">SZHN2017</strain>
        <tissue evidence="4">Muscle</tissue>
    </source>
</reference>
<dbReference type="Gene3D" id="1.10.167.10">
    <property type="entry name" value="Regulator of G-protein Signalling 4, domain 2"/>
    <property type="match status" value="2"/>
</dbReference>
<feature type="region of interest" description="Disordered" evidence="2">
    <location>
        <begin position="469"/>
        <end position="513"/>
    </location>
</feature>
<feature type="compositionally biased region" description="Polar residues" evidence="2">
    <location>
        <begin position="704"/>
        <end position="714"/>
    </location>
</feature>
<dbReference type="SUPFAM" id="SSF48097">
    <property type="entry name" value="Regulator of G-protein signaling, RGS"/>
    <property type="match status" value="2"/>
</dbReference>
<dbReference type="GO" id="GO:0005737">
    <property type="term" value="C:cytoplasm"/>
    <property type="evidence" value="ECO:0007669"/>
    <property type="project" value="TreeGrafter"/>
</dbReference>
<feature type="compositionally biased region" description="Basic and acidic residues" evidence="2">
    <location>
        <begin position="479"/>
        <end position="494"/>
    </location>
</feature>
<dbReference type="PANTHER" id="PTHR46583:SF1">
    <property type="entry name" value="REGULATOR OF G-PROTEIN SIGNALING 22"/>
    <property type="match status" value="1"/>
</dbReference>
<feature type="region of interest" description="Disordered" evidence="2">
    <location>
        <begin position="1405"/>
        <end position="1437"/>
    </location>
</feature>
<evidence type="ECO:0000259" key="3">
    <source>
        <dbReference type="PROSITE" id="PS50132"/>
    </source>
</evidence>
<feature type="region of interest" description="Disordered" evidence="2">
    <location>
        <begin position="233"/>
        <end position="266"/>
    </location>
</feature>
<comment type="caution">
    <text evidence="4">The sequence shown here is derived from an EMBL/GenBank/DDBJ whole genome shotgun (WGS) entry which is preliminary data.</text>
</comment>
<feature type="domain" description="RGS" evidence="3">
    <location>
        <begin position="824"/>
        <end position="917"/>
    </location>
</feature>
<feature type="compositionally biased region" description="Low complexity" evidence="2">
    <location>
        <begin position="233"/>
        <end position="249"/>
    </location>
</feature>
<feature type="compositionally biased region" description="Basic and acidic residues" evidence="2">
    <location>
        <begin position="296"/>
        <end position="307"/>
    </location>
</feature>
<feature type="region of interest" description="Disordered" evidence="2">
    <location>
        <begin position="638"/>
        <end position="672"/>
    </location>
</feature>
<feature type="compositionally biased region" description="Low complexity" evidence="2">
    <location>
        <begin position="715"/>
        <end position="729"/>
    </location>
</feature>
<accession>A0A2T7NRS9</accession>
<dbReference type="InterPro" id="IPR042651">
    <property type="entry name" value="Rgs22"/>
</dbReference>
<dbReference type="SMART" id="SM00315">
    <property type="entry name" value="RGS"/>
    <property type="match status" value="2"/>
</dbReference>
<dbReference type="InterPro" id="IPR016137">
    <property type="entry name" value="RGS"/>
</dbReference>
<evidence type="ECO:0000256" key="2">
    <source>
        <dbReference type="SAM" id="MobiDB-lite"/>
    </source>
</evidence>
<feature type="compositionally biased region" description="Low complexity" evidence="2">
    <location>
        <begin position="788"/>
        <end position="800"/>
    </location>
</feature>
<feature type="domain" description="RGS" evidence="3">
    <location>
        <begin position="1117"/>
        <end position="1185"/>
    </location>
</feature>
<organism evidence="4 5">
    <name type="scientific">Pomacea canaliculata</name>
    <name type="common">Golden apple snail</name>
    <dbReference type="NCBI Taxonomy" id="400727"/>
    <lineage>
        <taxon>Eukaryota</taxon>
        <taxon>Metazoa</taxon>
        <taxon>Spiralia</taxon>
        <taxon>Lophotrochozoa</taxon>
        <taxon>Mollusca</taxon>
        <taxon>Gastropoda</taxon>
        <taxon>Caenogastropoda</taxon>
        <taxon>Architaenioglossa</taxon>
        <taxon>Ampullarioidea</taxon>
        <taxon>Ampullariidae</taxon>
        <taxon>Pomacea</taxon>
    </lineage>
</organism>
<feature type="compositionally biased region" description="Basic and acidic residues" evidence="2">
    <location>
        <begin position="356"/>
        <end position="375"/>
    </location>
</feature>
<feature type="compositionally biased region" description="Low complexity" evidence="2">
    <location>
        <begin position="257"/>
        <end position="266"/>
    </location>
</feature>
<dbReference type="InterPro" id="IPR044926">
    <property type="entry name" value="RGS_subdomain_2"/>
</dbReference>
<keyword evidence="5" id="KW-1185">Reference proteome</keyword>
<dbReference type="OrthoDB" id="10013157at2759"/>
<dbReference type="STRING" id="400727.A0A2T7NRS9"/>
<keyword evidence="1" id="KW-0175">Coiled coil</keyword>
<feature type="compositionally biased region" description="Low complexity" evidence="2">
    <location>
        <begin position="1427"/>
        <end position="1437"/>
    </location>
</feature>
<evidence type="ECO:0000256" key="1">
    <source>
        <dbReference type="SAM" id="Coils"/>
    </source>
</evidence>
<evidence type="ECO:0000313" key="4">
    <source>
        <dbReference type="EMBL" id="PVD23881.1"/>
    </source>
</evidence>
<dbReference type="Pfam" id="PF00615">
    <property type="entry name" value="RGS"/>
    <property type="match status" value="2"/>
</dbReference>
<sequence>MEPPGRVTFTALSRTLEEFLATDNLFVEYFNYYLALPTFPEPLCFNQTTGGFEVVSLARKELAQQIKAAVRSQRRVPPMYHVVKQHAFRDIPLIPIVPPEGPEKVEIDTAFSVTTLNKEQGIHWVKAERLPTFLQSDCYFEYRLGSLMSQAQLVGRRGEFVLMQVDRTPRPRKVRPKQEEVPVDFKGVMMKNMYVCMGNAVVTDSDVWFSQVQMANRTEVTYAVLSRPVSASRPIIPTQSRPPTSSTSLRRSDSALGSPSKSSVFSSSFYDSGDVLSLLSPDSGFVRGRRHLDDVLRDDSDGVDRKPYTPRPGEPVCVTADSDGNRMDTHTVYFSHKVEATDSESGVDDVEDVEADDSKTDETRVDRGDGGDVHRKVQQTSAPDDDRAEVEMTKNEGGDGKVIVLNSLEDLSAVIVGAVMKKAMAELSRMNQGQVQRDPRIYGIFPKTRYSHISTDMLDNVVAIEKPAHKPPQTATGSPEHRPAEVSAYKKPEESDVDSLLDSEEDYEEQDRPFFRKRKARKAHSLKTRRGLQQFKTFLKGTAGEGLWHLWVDIDRLLLVVSPDEHAQAPRFLLQQLINTNPEKYQHYRELLNLRSSQSLCRYSRPTPRLPLRPKSCHPRVQRQVVVQSLCEQLKPEDDLLLQTTSPPVGMRRTYGPSAVEPPGLTATPTQPALVSTATKKPRDFLTAHLKAQGMKINPAQRPLSASMSSRTKLSSAASRPKSARPPTSLSQPRSRPHTAKSSSSSSSDSWESGSIRSLEQRVDREGGAPSERPLTAVNRGRQVSPASSSSTTSTSSSSSEFLGSQRMEALLQALHLEKESGRVFRKFLQRSNNKLWRDALLFWEDVQSYRMMFYQDRLDLYTIKKYAHAIYSKYIVGCSARSIGCPGRVQEDVRKRLNAPQEELFDETEEEVLETLYAAWMASLGSDTVTYDKVELMETKRHLETKSTYVLHLQRSGLIKERPPTPEQAADGQDDPVYDPAVWDEVPEEFHDYTLEKLVHNRLELEHFKQFLAEKVRFSTAPHLIVMQAGGGWGKLLEDRPPSAVLLEAQKFVRERLEKKWLPLFLAIDSFLERQKPKTRVDDVVDDVLIQKRRRSMAVWKMLESRWVSSSKEIFTFRKALMNPVTSQQFRRFVSIKSDNLENDVLFWQEVQKYKQMHHVHTEDSMLTQKIAAIINCFIDSQIPPSLQVDLPQEMADRILDRKHERVPTCSARHRSDSSTVEMKCQCLCECITVVACCVHTTCNGVTTVTRCNGGRLAVFRILFGHWKDFCELRLKLGEDKVLPTVERLRRHAKAREKQKQAELEQRLEQERLRAASAAADSLLHDPFASQDSEGEVEVARDKGEKIEFSYASYMRELHREELLNNIDESIFSSLTDSGSSKDMSQNNISGKHQQLQNLVQQQSLERMDASSSRLVETEKARMNLPPRSSQSRSGPRCLSAAAFLLVSLSSHSPHPTTSLYPTLSPPVLEYEKEM</sequence>
<dbReference type="PANTHER" id="PTHR46583">
    <property type="entry name" value="REGULATOR OF G-PROTEIN SIGNALING 22"/>
    <property type="match status" value="1"/>
</dbReference>
<dbReference type="EMBL" id="PZQS01000010">
    <property type="protein sequence ID" value="PVD23881.1"/>
    <property type="molecule type" value="Genomic_DNA"/>
</dbReference>
<feature type="region of interest" description="Disordered" evidence="2">
    <location>
        <begin position="693"/>
        <end position="802"/>
    </location>
</feature>
<dbReference type="GO" id="GO:0009966">
    <property type="term" value="P:regulation of signal transduction"/>
    <property type="evidence" value="ECO:0007669"/>
    <property type="project" value="InterPro"/>
</dbReference>
<name>A0A2T7NRS9_POMCA</name>
<dbReference type="InterPro" id="IPR036305">
    <property type="entry name" value="RGS_sf"/>
</dbReference>
<dbReference type="GO" id="GO:0001965">
    <property type="term" value="F:G-protein alpha-subunit binding"/>
    <property type="evidence" value="ECO:0007669"/>
    <property type="project" value="InterPro"/>
</dbReference>
<protein>
    <recommendedName>
        <fullName evidence="3">RGS domain-containing protein</fullName>
    </recommendedName>
</protein>
<gene>
    <name evidence="4" type="ORF">C0Q70_17156</name>
</gene>
<feature type="compositionally biased region" description="Acidic residues" evidence="2">
    <location>
        <begin position="341"/>
        <end position="355"/>
    </location>
</feature>